<dbReference type="AlphaFoldDB" id="A0A8H6Z568"/>
<dbReference type="Proteomes" id="UP000623467">
    <property type="component" value="Unassembled WGS sequence"/>
</dbReference>
<evidence type="ECO:0000313" key="2">
    <source>
        <dbReference type="Proteomes" id="UP000623467"/>
    </source>
</evidence>
<evidence type="ECO:0008006" key="3">
    <source>
        <dbReference type="Google" id="ProtNLM"/>
    </source>
</evidence>
<comment type="caution">
    <text evidence="1">The sequence shown here is derived from an EMBL/GenBank/DDBJ whole genome shotgun (WGS) entry which is preliminary data.</text>
</comment>
<keyword evidence="2" id="KW-1185">Reference proteome</keyword>
<evidence type="ECO:0000313" key="1">
    <source>
        <dbReference type="EMBL" id="KAF7371012.1"/>
    </source>
</evidence>
<gene>
    <name evidence="1" type="ORF">MSAN_00735400</name>
</gene>
<protein>
    <recommendedName>
        <fullName evidence="3">Protein kinase domain-containing protein</fullName>
    </recommendedName>
</protein>
<proteinExistence type="predicted"/>
<dbReference type="EMBL" id="JACAZH010000004">
    <property type="protein sequence ID" value="KAF7371012.1"/>
    <property type="molecule type" value="Genomic_DNA"/>
</dbReference>
<accession>A0A8H6Z568</accession>
<dbReference type="OrthoDB" id="3038000at2759"/>
<reference evidence="1" key="1">
    <citation type="submission" date="2020-05" db="EMBL/GenBank/DDBJ databases">
        <title>Mycena genomes resolve the evolution of fungal bioluminescence.</title>
        <authorList>
            <person name="Tsai I.J."/>
        </authorList>
    </citation>
    <scope>NUCLEOTIDE SEQUENCE</scope>
    <source>
        <strain evidence="1">160909Yilan</strain>
    </source>
</reference>
<sequence>MDDHAHPDDEYDSVRFNESDSATCTGAFFPNSQHFVVEGGTFTSNTISSPPADYLRIPFGSIDLRNEIRLDEPAGITSRSHGRGAVRRLYSARVGCRSKRMTVALYSGDHAEEWRKSVIIHSSLRHPHILQIYATASASGIQAAVFHGDLIPLNQVLDSFRHSPILQAYIIAYTFQDELEAYQYCRSQVDVGWVTLWIRWSTGRLCAEVGGIELPLWRDIPREVRTLPPPDSIKTLHNPNQESRVIASLEFHQFYPLLGGLSRSVPIQRHIGASGAEAKLDNTLPLGVSI</sequence>
<organism evidence="1 2">
    <name type="scientific">Mycena sanguinolenta</name>
    <dbReference type="NCBI Taxonomy" id="230812"/>
    <lineage>
        <taxon>Eukaryota</taxon>
        <taxon>Fungi</taxon>
        <taxon>Dikarya</taxon>
        <taxon>Basidiomycota</taxon>
        <taxon>Agaricomycotina</taxon>
        <taxon>Agaricomycetes</taxon>
        <taxon>Agaricomycetidae</taxon>
        <taxon>Agaricales</taxon>
        <taxon>Marasmiineae</taxon>
        <taxon>Mycenaceae</taxon>
        <taxon>Mycena</taxon>
    </lineage>
</organism>
<name>A0A8H6Z568_9AGAR</name>